<sequence length="93" mass="10700">MVNEVLRCHSLDESTGTTFYQTLSITAHKAEMRKHKPDDKVAEIALLRLNTPSFFGPTEQKDLLEISGEQVNSAYHIRLGLRNRFPLTFKRQL</sequence>
<comment type="caution">
    <text evidence="1">The sequence shown here is derived from an EMBL/GenBank/DDBJ whole genome shotgun (WGS) entry which is preliminary data.</text>
</comment>
<dbReference type="RefSeq" id="WP_149096569.1">
    <property type="nucleotide sequence ID" value="NZ_BMMG01000010.1"/>
</dbReference>
<reference evidence="2 4" key="3">
    <citation type="submission" date="2024-08" db="EMBL/GenBank/DDBJ databases">
        <authorList>
            <person name="Wei W."/>
        </authorList>
    </citation>
    <scope>NUCLEOTIDE SEQUENCE [LARGE SCALE GENOMIC DNA]</scope>
    <source>
        <strain evidence="2 4">XU2</strain>
    </source>
</reference>
<reference evidence="1 3" key="1">
    <citation type="submission" date="2019-07" db="EMBL/GenBank/DDBJ databases">
        <authorList>
            <person name="Qu J.-H."/>
        </authorList>
    </citation>
    <scope>NUCLEOTIDE SEQUENCE [LARGE SCALE GENOMIC DNA]</scope>
    <source>
        <strain evidence="1 3">MDT1-10-3</strain>
    </source>
</reference>
<proteinExistence type="predicted"/>
<dbReference type="EMBL" id="JBGOGF010000012">
    <property type="protein sequence ID" value="MFA1773418.1"/>
    <property type="molecule type" value="Genomic_DNA"/>
</dbReference>
<evidence type="ECO:0000313" key="4">
    <source>
        <dbReference type="Proteomes" id="UP001570846"/>
    </source>
</evidence>
<dbReference type="EMBL" id="VKKZ01000001">
    <property type="protein sequence ID" value="KAA6438069.1"/>
    <property type="molecule type" value="Genomic_DNA"/>
</dbReference>
<organism evidence="1 3">
    <name type="scientific">Rufibacter glacialis</name>
    <dbReference type="NCBI Taxonomy" id="1259555"/>
    <lineage>
        <taxon>Bacteria</taxon>
        <taxon>Pseudomonadati</taxon>
        <taxon>Bacteroidota</taxon>
        <taxon>Cytophagia</taxon>
        <taxon>Cytophagales</taxon>
        <taxon>Hymenobacteraceae</taxon>
        <taxon>Rufibacter</taxon>
    </lineage>
</organism>
<dbReference type="Proteomes" id="UP000323866">
    <property type="component" value="Unassembled WGS sequence"/>
</dbReference>
<evidence type="ECO:0000313" key="3">
    <source>
        <dbReference type="Proteomes" id="UP000323866"/>
    </source>
</evidence>
<evidence type="ECO:0000313" key="2">
    <source>
        <dbReference type="EMBL" id="MFA1773418.1"/>
    </source>
</evidence>
<dbReference type="Proteomes" id="UP001570846">
    <property type="component" value="Unassembled WGS sequence"/>
</dbReference>
<accession>A0A5M8QPR4</accession>
<dbReference type="AlphaFoldDB" id="A0A5M8QPR4"/>
<gene>
    <name evidence="2" type="ORF">ACD591_19110</name>
    <name evidence="1" type="ORF">FOE74_00040</name>
</gene>
<reference evidence="1 3" key="2">
    <citation type="submission" date="2019-09" db="EMBL/GenBank/DDBJ databases">
        <title>A bacterium isolated from glacier soil.</title>
        <authorList>
            <person name="Liu Q."/>
        </authorList>
    </citation>
    <scope>NUCLEOTIDE SEQUENCE [LARGE SCALE GENOMIC DNA]</scope>
    <source>
        <strain evidence="1 3">MDT1-10-3</strain>
    </source>
</reference>
<keyword evidence="4" id="KW-1185">Reference proteome</keyword>
<protein>
    <submittedName>
        <fullName evidence="1">Uncharacterized protein</fullName>
    </submittedName>
</protein>
<name>A0A5M8QPR4_9BACT</name>
<evidence type="ECO:0000313" key="1">
    <source>
        <dbReference type="EMBL" id="KAA6438069.1"/>
    </source>
</evidence>